<accession>A0A838CVZ7</accession>
<evidence type="ECO:0000313" key="2">
    <source>
        <dbReference type="Proteomes" id="UP000571017"/>
    </source>
</evidence>
<dbReference type="Proteomes" id="UP000571017">
    <property type="component" value="Unassembled WGS sequence"/>
</dbReference>
<gene>
    <name evidence="1" type="ORF">H0266_14445</name>
</gene>
<name>A0A838CVZ7_9BACI</name>
<protein>
    <submittedName>
        <fullName evidence="1">Uncharacterized protein</fullName>
    </submittedName>
</protein>
<proteinExistence type="predicted"/>
<dbReference type="EMBL" id="JACEFG010000003">
    <property type="protein sequence ID" value="MBA2176093.1"/>
    <property type="molecule type" value="Genomic_DNA"/>
</dbReference>
<reference evidence="1 2" key="1">
    <citation type="journal article" date="2004" name="Extremophiles">
        <title>Halobacillus locisalis sp. nov., a halophilic bacterium isolated from a marine solar saltern of the Yellow Sea in Korea.</title>
        <authorList>
            <person name="Yoon J.H."/>
            <person name="Kang K.H."/>
            <person name="Oh T.K."/>
            <person name="Park Y.H."/>
        </authorList>
    </citation>
    <scope>NUCLEOTIDE SEQUENCE [LARGE SCALE GENOMIC DNA]</scope>
    <source>
        <strain evidence="1 2">KCTC 3788</strain>
    </source>
</reference>
<sequence>MRLCAGLLLIWTLAGCIGEDYDVGVPKAILHIDAHILSRDVPLTEANVSWDSSSGKVEETIDDIEEYASTQDEIEIFPGQDVTLRFEENEENGGDIWTDPTIKANLWTNGEKTEIDLDEDREFLLPTEEGNYILEATFKDDENTAQYVANIVIADDTDTSS</sequence>
<keyword evidence="2" id="KW-1185">Reference proteome</keyword>
<dbReference type="AlphaFoldDB" id="A0A838CVZ7"/>
<comment type="caution">
    <text evidence="1">The sequence shown here is derived from an EMBL/GenBank/DDBJ whole genome shotgun (WGS) entry which is preliminary data.</text>
</comment>
<evidence type="ECO:0000313" key="1">
    <source>
        <dbReference type="EMBL" id="MBA2176093.1"/>
    </source>
</evidence>
<dbReference type="PROSITE" id="PS51257">
    <property type="entry name" value="PROKAR_LIPOPROTEIN"/>
    <property type="match status" value="1"/>
</dbReference>
<organism evidence="1 2">
    <name type="scientific">Halobacillus locisalis</name>
    <dbReference type="NCBI Taxonomy" id="220753"/>
    <lineage>
        <taxon>Bacteria</taxon>
        <taxon>Bacillati</taxon>
        <taxon>Bacillota</taxon>
        <taxon>Bacilli</taxon>
        <taxon>Bacillales</taxon>
        <taxon>Bacillaceae</taxon>
        <taxon>Halobacillus</taxon>
    </lineage>
</organism>